<dbReference type="AlphaFoldDB" id="A0AA51UIV2"/>
<proteinExistence type="predicted"/>
<accession>A0AA51UIV2</accession>
<dbReference type="GO" id="GO:0032259">
    <property type="term" value="P:methylation"/>
    <property type="evidence" value="ECO:0007669"/>
    <property type="project" value="InterPro"/>
</dbReference>
<evidence type="ECO:0000313" key="2">
    <source>
        <dbReference type="Proteomes" id="UP001182908"/>
    </source>
</evidence>
<dbReference type="InterPro" id="IPR002052">
    <property type="entry name" value="DNA_methylase_N6_adenine_CS"/>
</dbReference>
<dbReference type="GO" id="GO:0003676">
    <property type="term" value="F:nucleic acid binding"/>
    <property type="evidence" value="ECO:0007669"/>
    <property type="project" value="InterPro"/>
</dbReference>
<dbReference type="InterPro" id="IPR029063">
    <property type="entry name" value="SAM-dependent_MTases_sf"/>
</dbReference>
<dbReference type="KEGG" id="mseb:RE474_09640"/>
<organism evidence="1 2">
    <name type="scientific">Methanolobus sediminis</name>
    <dbReference type="NCBI Taxonomy" id="3072978"/>
    <lineage>
        <taxon>Archaea</taxon>
        <taxon>Methanobacteriati</taxon>
        <taxon>Methanobacteriota</taxon>
        <taxon>Stenosarchaea group</taxon>
        <taxon>Methanomicrobia</taxon>
        <taxon>Methanosarcinales</taxon>
        <taxon>Methanosarcinaceae</taxon>
        <taxon>Methanolobus</taxon>
    </lineage>
</organism>
<dbReference type="GeneID" id="84232979"/>
<protein>
    <submittedName>
        <fullName evidence="1">Uncharacterized protein</fullName>
    </submittedName>
</protein>
<dbReference type="GO" id="GO:0008168">
    <property type="term" value="F:methyltransferase activity"/>
    <property type="evidence" value="ECO:0007669"/>
    <property type="project" value="InterPro"/>
</dbReference>
<dbReference type="Gene3D" id="3.40.50.150">
    <property type="entry name" value="Vaccinia Virus protein VP39"/>
    <property type="match status" value="1"/>
</dbReference>
<dbReference type="PROSITE" id="PS00092">
    <property type="entry name" value="N6_MTASE"/>
    <property type="match status" value="1"/>
</dbReference>
<keyword evidence="2" id="KW-1185">Reference proteome</keyword>
<dbReference type="SUPFAM" id="SSF53335">
    <property type="entry name" value="S-adenosyl-L-methionine-dependent methyltransferases"/>
    <property type="match status" value="1"/>
</dbReference>
<gene>
    <name evidence="1" type="ORF">RE474_09640</name>
</gene>
<name>A0AA51UIV2_9EURY</name>
<reference evidence="1 2" key="1">
    <citation type="submission" date="2023-08" db="EMBL/GenBank/DDBJ databases">
        <title>Methanolobus mangrovi sp. nov. and Methanolobus sediminis sp. nov, two novel methylotrophic methanogens isolated from mangrove sediments in China.</title>
        <authorList>
            <person name="Zhou J."/>
        </authorList>
    </citation>
    <scope>NUCLEOTIDE SEQUENCE [LARGE SCALE GENOMIC DNA]</scope>
    <source>
        <strain evidence="1 2">FTZ6</strain>
    </source>
</reference>
<dbReference type="RefSeq" id="WP_309310164.1">
    <property type="nucleotide sequence ID" value="NZ_CP133592.1"/>
</dbReference>
<sequence>MVNEMSGYPEKILEPTSGEGNLVQAIKNRYPASNVIAPSDYYQLPWDEYDYIVSNPPFTPMTTGYRLLDGFFNRSSNIIILLPWLALINSEKRYQKYLSEGLKKVIHLPRRAFPRSRVQCCVLVFERGYRGDVKLEFAYTP</sequence>
<evidence type="ECO:0000313" key="1">
    <source>
        <dbReference type="EMBL" id="WMW24351.1"/>
    </source>
</evidence>
<dbReference type="EMBL" id="CP133592">
    <property type="protein sequence ID" value="WMW24351.1"/>
    <property type="molecule type" value="Genomic_DNA"/>
</dbReference>
<dbReference type="Proteomes" id="UP001182908">
    <property type="component" value="Chromosome"/>
</dbReference>